<accession>A0ABN3UZN3</accession>
<organism evidence="1 2">
    <name type="scientific">Saccharopolyspora taberi</name>
    <dbReference type="NCBI Taxonomy" id="60895"/>
    <lineage>
        <taxon>Bacteria</taxon>
        <taxon>Bacillati</taxon>
        <taxon>Actinomycetota</taxon>
        <taxon>Actinomycetes</taxon>
        <taxon>Pseudonocardiales</taxon>
        <taxon>Pseudonocardiaceae</taxon>
        <taxon>Saccharopolyspora</taxon>
    </lineage>
</organism>
<gene>
    <name evidence="1" type="ORF">GCM10010470_00540</name>
</gene>
<dbReference type="EMBL" id="BAAAUX010000001">
    <property type="protein sequence ID" value="GAA2772905.1"/>
    <property type="molecule type" value="Genomic_DNA"/>
</dbReference>
<evidence type="ECO:0000313" key="2">
    <source>
        <dbReference type="Proteomes" id="UP001500979"/>
    </source>
</evidence>
<reference evidence="1 2" key="1">
    <citation type="journal article" date="2019" name="Int. J. Syst. Evol. Microbiol.">
        <title>The Global Catalogue of Microorganisms (GCM) 10K type strain sequencing project: providing services to taxonomists for standard genome sequencing and annotation.</title>
        <authorList>
            <consortium name="The Broad Institute Genomics Platform"/>
            <consortium name="The Broad Institute Genome Sequencing Center for Infectious Disease"/>
            <person name="Wu L."/>
            <person name="Ma J."/>
        </authorList>
    </citation>
    <scope>NUCLEOTIDE SEQUENCE [LARGE SCALE GENOMIC DNA]</scope>
    <source>
        <strain evidence="1 2">JCM 9383</strain>
    </source>
</reference>
<evidence type="ECO:0000313" key="1">
    <source>
        <dbReference type="EMBL" id="GAA2772905.1"/>
    </source>
</evidence>
<keyword evidence="2" id="KW-1185">Reference proteome</keyword>
<comment type="caution">
    <text evidence="1">The sequence shown here is derived from an EMBL/GenBank/DDBJ whole genome shotgun (WGS) entry which is preliminary data.</text>
</comment>
<name>A0ABN3UZN3_9PSEU</name>
<dbReference type="RefSeq" id="WP_344677244.1">
    <property type="nucleotide sequence ID" value="NZ_BAAAUX010000001.1"/>
</dbReference>
<sequence length="93" mass="9964">MTAADNRVAVVVFLTVHDGDDLAERQITADRAVHQALSAAGSRDGGRLTLLARFPDATESAVTVNGHMELGRAMRSGYVWAHPTADAYPRETS</sequence>
<dbReference type="Proteomes" id="UP001500979">
    <property type="component" value="Unassembled WGS sequence"/>
</dbReference>
<evidence type="ECO:0008006" key="3">
    <source>
        <dbReference type="Google" id="ProtNLM"/>
    </source>
</evidence>
<proteinExistence type="predicted"/>
<protein>
    <recommendedName>
        <fullName evidence="3">YCII-related domain-containing protein</fullName>
    </recommendedName>
</protein>